<dbReference type="AlphaFoldDB" id="A0A420HFT1"/>
<feature type="region of interest" description="Disordered" evidence="1">
    <location>
        <begin position="232"/>
        <end position="258"/>
    </location>
</feature>
<accession>A0A420HFT1</accession>
<evidence type="ECO:0000313" key="3">
    <source>
        <dbReference type="Proteomes" id="UP000285405"/>
    </source>
</evidence>
<name>A0A420HFT1_9PEZI</name>
<protein>
    <submittedName>
        <fullName evidence="2">Uncharacterized protein</fullName>
    </submittedName>
</protein>
<dbReference type="InterPro" id="IPR052579">
    <property type="entry name" value="Zinc_finger_SWIM"/>
</dbReference>
<organism evidence="2 3">
    <name type="scientific">Golovinomyces cichoracearum</name>
    <dbReference type="NCBI Taxonomy" id="62708"/>
    <lineage>
        <taxon>Eukaryota</taxon>
        <taxon>Fungi</taxon>
        <taxon>Dikarya</taxon>
        <taxon>Ascomycota</taxon>
        <taxon>Pezizomycotina</taxon>
        <taxon>Leotiomycetes</taxon>
        <taxon>Erysiphales</taxon>
        <taxon>Erysiphaceae</taxon>
        <taxon>Golovinomyces</taxon>
    </lineage>
</organism>
<dbReference type="Proteomes" id="UP000285405">
    <property type="component" value="Unassembled WGS sequence"/>
</dbReference>
<dbReference type="OrthoDB" id="3599509at2759"/>
<dbReference type="EMBL" id="MCBR01019764">
    <property type="protein sequence ID" value="RKF56324.1"/>
    <property type="molecule type" value="Genomic_DNA"/>
</dbReference>
<reference evidence="2 3" key="1">
    <citation type="journal article" date="2018" name="BMC Genomics">
        <title>Comparative genome analyses reveal sequence features reflecting distinct modes of host-adaptation between dicot and monocot powdery mildew.</title>
        <authorList>
            <person name="Wu Y."/>
            <person name="Ma X."/>
            <person name="Pan Z."/>
            <person name="Kale S.D."/>
            <person name="Song Y."/>
            <person name="King H."/>
            <person name="Zhang Q."/>
            <person name="Presley C."/>
            <person name="Deng X."/>
            <person name="Wei C.I."/>
            <person name="Xiao S."/>
        </authorList>
    </citation>
    <scope>NUCLEOTIDE SEQUENCE [LARGE SCALE GENOMIC DNA]</scope>
    <source>
        <strain evidence="2">UCSC1</strain>
    </source>
</reference>
<proteinExistence type="predicted"/>
<comment type="caution">
    <text evidence="2">The sequence shown here is derived from an EMBL/GenBank/DDBJ whole genome shotgun (WGS) entry which is preliminary data.</text>
</comment>
<dbReference type="PANTHER" id="PTHR31569:SF4">
    <property type="entry name" value="SWIM-TYPE DOMAIN-CONTAINING PROTEIN"/>
    <property type="match status" value="1"/>
</dbReference>
<dbReference type="PANTHER" id="PTHR31569">
    <property type="entry name" value="SWIM-TYPE DOMAIN-CONTAINING PROTEIN"/>
    <property type="match status" value="1"/>
</dbReference>
<evidence type="ECO:0000313" key="2">
    <source>
        <dbReference type="EMBL" id="RKF56324.1"/>
    </source>
</evidence>
<gene>
    <name evidence="2" type="ORF">GcC1_197038</name>
</gene>
<evidence type="ECO:0000256" key="1">
    <source>
        <dbReference type="SAM" id="MobiDB-lite"/>
    </source>
</evidence>
<sequence>MNVVAKTKKHFKSQDDFDEFYSAWLKVLDSQSLGAYNDNLRDLKPLHTNAVKYVVNTWLVWREKIVKYWVDKAAHFGNTTTSRNESSHAAIKAYLRNKGTGDHKHFFDTIRDPSLFEHVADFELPPSTAPPRIEGDGPVAVAAKRGRGRPPKAKITAQAPQVTIPAITLGSLTRGVSTTVLGFQRGAGTILDPYDAGTLRERAYLRSVHIEKLGSATVPVIEEGSIDIDDLEKSQGGETYTNGSEGEGAVCTSRAIQP</sequence>